<organism evidence="1 2">
    <name type="scientific">Alteromonas aquimaris</name>
    <dbReference type="NCBI Taxonomy" id="2998417"/>
    <lineage>
        <taxon>Bacteria</taxon>
        <taxon>Pseudomonadati</taxon>
        <taxon>Pseudomonadota</taxon>
        <taxon>Gammaproteobacteria</taxon>
        <taxon>Alteromonadales</taxon>
        <taxon>Alteromonadaceae</taxon>
        <taxon>Alteromonas/Salinimonas group</taxon>
        <taxon>Alteromonas</taxon>
    </lineage>
</organism>
<evidence type="ECO:0000313" key="1">
    <source>
        <dbReference type="EMBL" id="MCW8108978.1"/>
    </source>
</evidence>
<evidence type="ECO:0000313" key="2">
    <source>
        <dbReference type="Proteomes" id="UP001142810"/>
    </source>
</evidence>
<keyword evidence="2" id="KW-1185">Reference proteome</keyword>
<accession>A0ABT3P890</accession>
<gene>
    <name evidence="1" type="ORF">OPS25_10780</name>
</gene>
<reference evidence="1" key="1">
    <citation type="submission" date="2022-11" db="EMBL/GenBank/DDBJ databases">
        <title>Alteromonas sp. nov., isolated from sea water of the Qingdao.</title>
        <authorList>
            <person name="Wang Q."/>
        </authorList>
    </citation>
    <scope>NUCLEOTIDE SEQUENCE</scope>
    <source>
        <strain evidence="1">ASW11-7</strain>
    </source>
</reference>
<dbReference type="EMBL" id="JAPFRD010000011">
    <property type="protein sequence ID" value="MCW8108978.1"/>
    <property type="molecule type" value="Genomic_DNA"/>
</dbReference>
<proteinExistence type="predicted"/>
<sequence length="284" mass="32314">MSGLKVNAPNNNLNTPAGAGWDINTAPLRDCSAVFIPLSKSYASGSLMAHINKIIFTLLLTFVITGCNFQAKDMQLIEIKALADKEENDQVAQALMYYSPAYFMHHIPSITKENGAAVQTGYVRPSDDNISYFRVFYVVSNSNLKSSVVDFLKKEFERHIPIMAKNHASVWDIQEKESVQKAQWIKDFFNSSDTSKFRADLSQQLPPDYKDHFLKTPQTTQEKLGLIENTTYLRYQYYKPFSEFKEQLVLNYKVTFDKGRSALVNVSLDKNQKISLIEIVPLKA</sequence>
<dbReference type="Proteomes" id="UP001142810">
    <property type="component" value="Unassembled WGS sequence"/>
</dbReference>
<dbReference type="RefSeq" id="WP_265617726.1">
    <property type="nucleotide sequence ID" value="NZ_JAPFRD010000011.1"/>
</dbReference>
<comment type="caution">
    <text evidence="1">The sequence shown here is derived from an EMBL/GenBank/DDBJ whole genome shotgun (WGS) entry which is preliminary data.</text>
</comment>
<name>A0ABT3P890_9ALTE</name>
<protein>
    <recommendedName>
        <fullName evidence="3">Lipoprotein</fullName>
    </recommendedName>
</protein>
<evidence type="ECO:0008006" key="3">
    <source>
        <dbReference type="Google" id="ProtNLM"/>
    </source>
</evidence>